<keyword evidence="3" id="KW-1185">Reference proteome</keyword>
<reference evidence="2 3" key="1">
    <citation type="journal article" date="2019" name="Int. J. Syst. Evol. Microbiol.">
        <title>The Global Catalogue of Microorganisms (GCM) 10K type strain sequencing project: providing services to taxonomists for standard genome sequencing and annotation.</title>
        <authorList>
            <consortium name="The Broad Institute Genomics Platform"/>
            <consortium name="The Broad Institute Genome Sequencing Center for Infectious Disease"/>
            <person name="Wu L."/>
            <person name="Ma J."/>
        </authorList>
    </citation>
    <scope>NUCLEOTIDE SEQUENCE [LARGE SCALE GENOMIC DNA]</scope>
    <source>
        <strain evidence="2 3">JCM 3367</strain>
    </source>
</reference>
<keyword evidence="1" id="KW-0812">Transmembrane</keyword>
<keyword evidence="1" id="KW-0472">Membrane</keyword>
<evidence type="ECO:0000313" key="2">
    <source>
        <dbReference type="EMBL" id="GAA2525442.1"/>
    </source>
</evidence>
<keyword evidence="1" id="KW-1133">Transmembrane helix</keyword>
<protein>
    <submittedName>
        <fullName evidence="2">Uncharacterized protein</fullName>
    </submittedName>
</protein>
<feature type="transmembrane region" description="Helical" evidence="1">
    <location>
        <begin position="20"/>
        <end position="38"/>
    </location>
</feature>
<comment type="caution">
    <text evidence="2">The sequence shown here is derived from an EMBL/GenBank/DDBJ whole genome shotgun (WGS) entry which is preliminary data.</text>
</comment>
<dbReference type="Proteomes" id="UP001499978">
    <property type="component" value="Unassembled WGS sequence"/>
</dbReference>
<evidence type="ECO:0000256" key="1">
    <source>
        <dbReference type="SAM" id="Phobius"/>
    </source>
</evidence>
<evidence type="ECO:0000313" key="3">
    <source>
        <dbReference type="Proteomes" id="UP001499978"/>
    </source>
</evidence>
<gene>
    <name evidence="2" type="ORF">GCM10010201_25140</name>
</gene>
<sequence length="128" mass="13809">MSNDKTESTVWGVPLGGRLTNIAIATVAFVTGGVLVGLSPAAAANRSTLSTASTEARYCREVIRSSIPVYASATGRVVRGRFYHGDVFQHFGRVHGRYQTWLPRGVPRPHGYTAYAASSGSRPVRCPW</sequence>
<dbReference type="EMBL" id="BAAARY010000011">
    <property type="protein sequence ID" value="GAA2525442.1"/>
    <property type="molecule type" value="Genomic_DNA"/>
</dbReference>
<proteinExistence type="predicted"/>
<accession>A0ABN3NLT1</accession>
<name>A0ABN3NLT1_9ACTN</name>
<organism evidence="2 3">
    <name type="scientific">Pilimelia columellifera subsp. columellifera</name>
    <dbReference type="NCBI Taxonomy" id="706583"/>
    <lineage>
        <taxon>Bacteria</taxon>
        <taxon>Bacillati</taxon>
        <taxon>Actinomycetota</taxon>
        <taxon>Actinomycetes</taxon>
        <taxon>Micromonosporales</taxon>
        <taxon>Micromonosporaceae</taxon>
        <taxon>Pilimelia</taxon>
    </lineage>
</organism>